<dbReference type="InterPro" id="IPR021683">
    <property type="entry name" value="DUF3267"/>
</dbReference>
<organism evidence="2 3">
    <name type="scientific">Cytobacillus eiseniae</name>
    <dbReference type="NCBI Taxonomy" id="762947"/>
    <lineage>
        <taxon>Bacteria</taxon>
        <taxon>Bacillati</taxon>
        <taxon>Bacillota</taxon>
        <taxon>Bacilli</taxon>
        <taxon>Bacillales</taxon>
        <taxon>Bacillaceae</taxon>
        <taxon>Cytobacillus</taxon>
    </lineage>
</organism>
<keyword evidence="1" id="KW-0812">Transmembrane</keyword>
<keyword evidence="1" id="KW-1133">Transmembrane helix</keyword>
<protein>
    <recommendedName>
        <fullName evidence="4">DUF3267 domain-containing protein</fullName>
    </recommendedName>
</protein>
<name>A0ABS4RDU4_9BACI</name>
<dbReference type="RefSeq" id="WP_066392597.1">
    <property type="nucleotide sequence ID" value="NZ_JAGIKZ010000007.1"/>
</dbReference>
<keyword evidence="1" id="KW-0472">Membrane</keyword>
<sequence>MNCWKTINMYKHNGDQRLFIMSVLTMLITFILIYVPAQYLFATTSFYDNYFLLFIISLWIMYPLHKLLHYLPIIYLKNKVRKSLTFKYWMIPIVKIKVYEPITKWSFIIALFTPFTVINSLLIVACLSFPHYVHYFTILLAFHVGLCYSDFVKAKNVLTAPNRSYIEENEDGLEILLHSSKS</sequence>
<evidence type="ECO:0008006" key="4">
    <source>
        <dbReference type="Google" id="ProtNLM"/>
    </source>
</evidence>
<accession>A0ABS4RDU4</accession>
<keyword evidence="3" id="KW-1185">Reference proteome</keyword>
<dbReference type="EMBL" id="JAGIKZ010000007">
    <property type="protein sequence ID" value="MBP2241075.1"/>
    <property type="molecule type" value="Genomic_DNA"/>
</dbReference>
<feature type="transmembrane region" description="Helical" evidence="1">
    <location>
        <begin position="51"/>
        <end position="76"/>
    </location>
</feature>
<feature type="transmembrane region" description="Helical" evidence="1">
    <location>
        <begin position="18"/>
        <end position="39"/>
    </location>
</feature>
<dbReference type="Pfam" id="PF11667">
    <property type="entry name" value="DUF3267"/>
    <property type="match status" value="1"/>
</dbReference>
<evidence type="ECO:0000256" key="1">
    <source>
        <dbReference type="SAM" id="Phobius"/>
    </source>
</evidence>
<comment type="caution">
    <text evidence="2">The sequence shown here is derived from an EMBL/GenBank/DDBJ whole genome shotgun (WGS) entry which is preliminary data.</text>
</comment>
<evidence type="ECO:0000313" key="2">
    <source>
        <dbReference type="EMBL" id="MBP2241075.1"/>
    </source>
</evidence>
<feature type="transmembrane region" description="Helical" evidence="1">
    <location>
        <begin position="105"/>
        <end position="125"/>
    </location>
</feature>
<gene>
    <name evidence="2" type="ORF">J2Z40_001637</name>
</gene>
<reference evidence="2 3" key="1">
    <citation type="submission" date="2021-03" db="EMBL/GenBank/DDBJ databases">
        <title>Genomic Encyclopedia of Type Strains, Phase IV (KMG-IV): sequencing the most valuable type-strain genomes for metagenomic binning, comparative biology and taxonomic classification.</title>
        <authorList>
            <person name="Goeker M."/>
        </authorList>
    </citation>
    <scope>NUCLEOTIDE SEQUENCE [LARGE SCALE GENOMIC DNA]</scope>
    <source>
        <strain evidence="2 3">DSM 26675</strain>
    </source>
</reference>
<evidence type="ECO:0000313" key="3">
    <source>
        <dbReference type="Proteomes" id="UP001519293"/>
    </source>
</evidence>
<feature type="transmembrane region" description="Helical" evidence="1">
    <location>
        <begin position="131"/>
        <end position="148"/>
    </location>
</feature>
<dbReference type="Proteomes" id="UP001519293">
    <property type="component" value="Unassembled WGS sequence"/>
</dbReference>
<proteinExistence type="predicted"/>